<keyword evidence="8" id="KW-1185">Reference proteome</keyword>
<comment type="caution">
    <text evidence="7">The sequence shown here is derived from an EMBL/GenBank/DDBJ whole genome shotgun (WGS) entry which is preliminary data.</text>
</comment>
<evidence type="ECO:0000256" key="2">
    <source>
        <dbReference type="ARBA" id="ARBA00022692"/>
    </source>
</evidence>
<name>A0A2H9TI08_9FUNG</name>
<feature type="transmembrane region" description="Helical" evidence="6">
    <location>
        <begin position="34"/>
        <end position="52"/>
    </location>
</feature>
<keyword evidence="4 6" id="KW-1133">Transmembrane helix</keyword>
<dbReference type="AlphaFoldDB" id="A0A2H9TI08"/>
<evidence type="ECO:0000313" key="7">
    <source>
        <dbReference type="EMBL" id="PJF17393.1"/>
    </source>
</evidence>
<gene>
    <name evidence="7" type="ORF">PSACC_02845</name>
</gene>
<dbReference type="GO" id="GO:0036503">
    <property type="term" value="P:ERAD pathway"/>
    <property type="evidence" value="ECO:0007669"/>
    <property type="project" value="TreeGrafter"/>
</dbReference>
<evidence type="ECO:0000256" key="6">
    <source>
        <dbReference type="SAM" id="Phobius"/>
    </source>
</evidence>
<dbReference type="Proteomes" id="UP000240830">
    <property type="component" value="Unassembled WGS sequence"/>
</dbReference>
<dbReference type="EMBL" id="MTSL01000178">
    <property type="protein sequence ID" value="PJF17393.1"/>
    <property type="molecule type" value="Genomic_DNA"/>
</dbReference>
<keyword evidence="3" id="KW-0479">Metal-binding</keyword>
<dbReference type="GO" id="GO:0000139">
    <property type="term" value="C:Golgi membrane"/>
    <property type="evidence" value="ECO:0007669"/>
    <property type="project" value="TreeGrafter"/>
</dbReference>
<evidence type="ECO:0000256" key="4">
    <source>
        <dbReference type="ARBA" id="ARBA00022989"/>
    </source>
</evidence>
<protein>
    <submittedName>
        <fullName evidence="7">Uncharacterized protein</fullName>
    </submittedName>
</protein>
<organism evidence="7 8">
    <name type="scientific">Paramicrosporidium saccamoebae</name>
    <dbReference type="NCBI Taxonomy" id="1246581"/>
    <lineage>
        <taxon>Eukaryota</taxon>
        <taxon>Fungi</taxon>
        <taxon>Fungi incertae sedis</taxon>
        <taxon>Cryptomycota</taxon>
        <taxon>Cryptomycota incertae sedis</taxon>
        <taxon>Paramicrosporidium</taxon>
    </lineage>
</organism>
<sequence length="192" mass="21936">MGLHLTKIVHEVGAAARFHRMDSATTSQSLEDTVLVGIFAAVVVFQYGLLLWKRKHPNTYLLTSLFLLWVFPLFIAINNSFWRFTIVWLIYSATNYRVIRAASQPKLDPKTPRFVYRFYRGLFNVTMGIAAFGYGLFLVNAFIFPTATMIDLSITLVFYGLYFGVLSRDLVEYGADRMATTIGVRLFTLFIS</sequence>
<reference evidence="7 8" key="1">
    <citation type="submission" date="2016-10" db="EMBL/GenBank/DDBJ databases">
        <title>The genome of Paramicrosporidium saccamoebae is the missing link in understanding Cryptomycota and Microsporidia evolution.</title>
        <authorList>
            <person name="Quandt C.A."/>
            <person name="Beaudet D."/>
            <person name="Corsaro D."/>
            <person name="Michel R."/>
            <person name="Corradi N."/>
            <person name="James T."/>
        </authorList>
    </citation>
    <scope>NUCLEOTIDE SEQUENCE [LARGE SCALE GENOMIC DNA]</scope>
    <source>
        <strain evidence="7 8">KSL3</strain>
    </source>
</reference>
<dbReference type="InterPro" id="IPR040176">
    <property type="entry name" value="RNF121/RNF175"/>
</dbReference>
<feature type="transmembrane region" description="Helical" evidence="6">
    <location>
        <begin position="118"/>
        <end position="137"/>
    </location>
</feature>
<feature type="transmembrane region" description="Helical" evidence="6">
    <location>
        <begin position="143"/>
        <end position="165"/>
    </location>
</feature>
<comment type="subcellular location">
    <subcellularLocation>
        <location evidence="1">Membrane</location>
        <topology evidence="1">Multi-pass membrane protein</topology>
    </subcellularLocation>
</comment>
<dbReference type="GO" id="GO:0061630">
    <property type="term" value="F:ubiquitin protein ligase activity"/>
    <property type="evidence" value="ECO:0007669"/>
    <property type="project" value="TreeGrafter"/>
</dbReference>
<keyword evidence="2 6" id="KW-0812">Transmembrane</keyword>
<dbReference type="PANTHER" id="PTHR13407:SF0">
    <property type="entry name" value="FI05221P"/>
    <property type="match status" value="1"/>
</dbReference>
<dbReference type="OrthoDB" id="8062037at2759"/>
<keyword evidence="5 6" id="KW-0472">Membrane</keyword>
<dbReference type="PANTHER" id="PTHR13407">
    <property type="entry name" value="RNF121 PROTEIN"/>
    <property type="match status" value="1"/>
</dbReference>
<dbReference type="GO" id="GO:0005789">
    <property type="term" value="C:endoplasmic reticulum membrane"/>
    <property type="evidence" value="ECO:0007669"/>
    <property type="project" value="TreeGrafter"/>
</dbReference>
<evidence type="ECO:0000256" key="5">
    <source>
        <dbReference type="ARBA" id="ARBA00023136"/>
    </source>
</evidence>
<accession>A0A2H9TI08</accession>
<feature type="transmembrane region" description="Helical" evidence="6">
    <location>
        <begin position="59"/>
        <end position="75"/>
    </location>
</feature>
<evidence type="ECO:0000256" key="3">
    <source>
        <dbReference type="ARBA" id="ARBA00022723"/>
    </source>
</evidence>
<proteinExistence type="predicted"/>
<evidence type="ECO:0000313" key="8">
    <source>
        <dbReference type="Proteomes" id="UP000240830"/>
    </source>
</evidence>
<dbReference type="GO" id="GO:0046872">
    <property type="term" value="F:metal ion binding"/>
    <property type="evidence" value="ECO:0007669"/>
    <property type="project" value="UniProtKB-KW"/>
</dbReference>
<evidence type="ECO:0000256" key="1">
    <source>
        <dbReference type="ARBA" id="ARBA00004141"/>
    </source>
</evidence>